<evidence type="ECO:0000256" key="6">
    <source>
        <dbReference type="ARBA" id="ARBA00023316"/>
    </source>
</evidence>
<evidence type="ECO:0000256" key="8">
    <source>
        <dbReference type="PIRSR" id="PIRSR618044-2"/>
    </source>
</evidence>
<dbReference type="EMBL" id="FOVR01000004">
    <property type="protein sequence ID" value="SFO30423.1"/>
    <property type="molecule type" value="Genomic_DNA"/>
</dbReference>
<gene>
    <name evidence="12" type="ORF">SAMN04488056_104334</name>
</gene>
<comment type="similarity">
    <text evidence="1 9">Belongs to the peptidase S11 family.</text>
</comment>
<dbReference type="Gene3D" id="3.40.710.10">
    <property type="entry name" value="DD-peptidase/beta-lactamase superfamily"/>
    <property type="match status" value="1"/>
</dbReference>
<dbReference type="Gene3D" id="3.30.70.1070">
    <property type="entry name" value="Sporulation related repeat"/>
    <property type="match status" value="1"/>
</dbReference>
<feature type="chain" id="PRO_5011590022" evidence="10">
    <location>
        <begin position="41"/>
        <end position="495"/>
    </location>
</feature>
<feature type="signal peptide" evidence="10">
    <location>
        <begin position="1"/>
        <end position="40"/>
    </location>
</feature>
<name>A0A1I5G3M8_9HYPH</name>
<keyword evidence="4" id="KW-0133">Cell shape</keyword>
<evidence type="ECO:0000256" key="9">
    <source>
        <dbReference type="RuleBase" id="RU004016"/>
    </source>
</evidence>
<dbReference type="Pfam" id="PF05036">
    <property type="entry name" value="SPOR"/>
    <property type="match status" value="1"/>
</dbReference>
<sequence>MFRVAFRATWRANPVRPAIMIAAAMVMAIAALASPHSAQAANSKYAGYVIDVKSGKVLYSNHANSPRYPASLTKMMTLYMAFEQLEKGKMSLNSRLKVSRHAAGQAPSKLNLKPGSTIKMKDAILALVTKSANDVAAVIAENIGGTESKFARMMTDKAHSIGMKNTTFKNASGLPNKYQKTTAADMALLGRALQDRFPTYYKYFNTRVFQYGKARYGNHNKLLGRVKGVDGIKTGYTRASGFNLVTNVKTGDRHIVAVVMGGRTGASRDAQMRKLIKQYLPKAKTGRRMTAMVGVPATRRYIELAESIRLPKAKTLSPAQPMLVASAAPQPAPVNLVMADTAQVSTLPQASAVTGSTLRRAIADTAQSMPKPRPRLTTAALAIPPLPRPANDPIGDLSTHEAPLPEAAPWSSVPTGWQIQLSATPSLEAANEILDKARASNGRMLNGRVNHTETVQKGNTTLYRARFAGFPSKSSARDACKTLKKQEFACLALNP</sequence>
<keyword evidence="12" id="KW-0645">Protease</keyword>
<evidence type="ECO:0000256" key="1">
    <source>
        <dbReference type="ARBA" id="ARBA00007164"/>
    </source>
</evidence>
<keyword evidence="13" id="KW-1185">Reference proteome</keyword>
<dbReference type="GO" id="GO:0009252">
    <property type="term" value="P:peptidoglycan biosynthetic process"/>
    <property type="evidence" value="ECO:0007669"/>
    <property type="project" value="UniProtKB-KW"/>
</dbReference>
<evidence type="ECO:0000256" key="10">
    <source>
        <dbReference type="SAM" id="SignalP"/>
    </source>
</evidence>
<keyword evidence="3" id="KW-0378">Hydrolase</keyword>
<feature type="active site" evidence="7">
    <location>
        <position position="131"/>
    </location>
</feature>
<evidence type="ECO:0000313" key="12">
    <source>
        <dbReference type="EMBL" id="SFO30423.1"/>
    </source>
</evidence>
<dbReference type="RefSeq" id="WP_244544668.1">
    <property type="nucleotide sequence ID" value="NZ_FOVR01000004.1"/>
</dbReference>
<feature type="binding site" evidence="8">
    <location>
        <position position="233"/>
    </location>
    <ligand>
        <name>substrate</name>
    </ligand>
</feature>
<dbReference type="PRINTS" id="PR00725">
    <property type="entry name" value="DADACBPTASE1"/>
</dbReference>
<dbReference type="GO" id="GO:0009002">
    <property type="term" value="F:serine-type D-Ala-D-Ala carboxypeptidase activity"/>
    <property type="evidence" value="ECO:0007669"/>
    <property type="project" value="InterPro"/>
</dbReference>
<keyword evidence="6" id="KW-0961">Cell wall biogenesis/degradation</keyword>
<keyword evidence="5" id="KW-0573">Peptidoglycan synthesis</keyword>
<evidence type="ECO:0000256" key="3">
    <source>
        <dbReference type="ARBA" id="ARBA00022801"/>
    </source>
</evidence>
<keyword evidence="2 10" id="KW-0732">Signal</keyword>
<feature type="active site" description="Proton acceptor" evidence="7">
    <location>
        <position position="74"/>
    </location>
</feature>
<dbReference type="AlphaFoldDB" id="A0A1I5G3M8"/>
<accession>A0A1I5G3M8</accession>
<reference evidence="12 13" key="1">
    <citation type="submission" date="2016-10" db="EMBL/GenBank/DDBJ databases">
        <authorList>
            <person name="de Groot N.N."/>
        </authorList>
    </citation>
    <scope>NUCLEOTIDE SEQUENCE [LARGE SCALE GENOMIC DNA]</scope>
    <source>
        <strain evidence="12 13">CGMCC 1.9157</strain>
    </source>
</reference>
<organism evidence="12 13">
    <name type="scientific">Cohaesibacter marisflavi</name>
    <dbReference type="NCBI Taxonomy" id="655353"/>
    <lineage>
        <taxon>Bacteria</taxon>
        <taxon>Pseudomonadati</taxon>
        <taxon>Pseudomonadota</taxon>
        <taxon>Alphaproteobacteria</taxon>
        <taxon>Hyphomicrobiales</taxon>
        <taxon>Cohaesibacteraceae</taxon>
    </lineage>
</organism>
<evidence type="ECO:0000256" key="4">
    <source>
        <dbReference type="ARBA" id="ARBA00022960"/>
    </source>
</evidence>
<dbReference type="Pfam" id="PF00768">
    <property type="entry name" value="Peptidase_S11"/>
    <property type="match status" value="1"/>
</dbReference>
<dbReference type="GO" id="GO:0071555">
    <property type="term" value="P:cell wall organization"/>
    <property type="evidence" value="ECO:0007669"/>
    <property type="project" value="UniProtKB-KW"/>
</dbReference>
<feature type="domain" description="SPOR" evidence="11">
    <location>
        <begin position="411"/>
        <end position="495"/>
    </location>
</feature>
<dbReference type="GO" id="GO:0006508">
    <property type="term" value="P:proteolysis"/>
    <property type="evidence" value="ECO:0007669"/>
    <property type="project" value="InterPro"/>
</dbReference>
<evidence type="ECO:0000256" key="5">
    <source>
        <dbReference type="ARBA" id="ARBA00022984"/>
    </source>
</evidence>
<protein>
    <submittedName>
        <fullName evidence="12">D-alanyl-D-alanine carboxypeptidase</fullName>
    </submittedName>
</protein>
<dbReference type="InterPro" id="IPR007730">
    <property type="entry name" value="SPOR-like_dom"/>
</dbReference>
<keyword evidence="12" id="KW-0121">Carboxypeptidase</keyword>
<dbReference type="Proteomes" id="UP000199236">
    <property type="component" value="Unassembled WGS sequence"/>
</dbReference>
<dbReference type="SUPFAM" id="SSF56601">
    <property type="entry name" value="beta-lactamase/transpeptidase-like"/>
    <property type="match status" value="1"/>
</dbReference>
<dbReference type="GO" id="GO:0008360">
    <property type="term" value="P:regulation of cell shape"/>
    <property type="evidence" value="ECO:0007669"/>
    <property type="project" value="UniProtKB-KW"/>
</dbReference>
<dbReference type="STRING" id="655353.SAMN04488056_104334"/>
<feature type="active site" description="Acyl-ester intermediate" evidence="7">
    <location>
        <position position="71"/>
    </location>
</feature>
<dbReference type="PANTHER" id="PTHR21581">
    <property type="entry name" value="D-ALANYL-D-ALANINE CARBOXYPEPTIDASE"/>
    <property type="match status" value="1"/>
</dbReference>
<evidence type="ECO:0000313" key="13">
    <source>
        <dbReference type="Proteomes" id="UP000199236"/>
    </source>
</evidence>
<dbReference type="PROSITE" id="PS51724">
    <property type="entry name" value="SPOR"/>
    <property type="match status" value="1"/>
</dbReference>
<dbReference type="PANTHER" id="PTHR21581:SF6">
    <property type="entry name" value="TRAFFICKING PROTEIN PARTICLE COMPLEX SUBUNIT 12"/>
    <property type="match status" value="1"/>
</dbReference>
<dbReference type="GO" id="GO:0042834">
    <property type="term" value="F:peptidoglycan binding"/>
    <property type="evidence" value="ECO:0007669"/>
    <property type="project" value="InterPro"/>
</dbReference>
<dbReference type="InterPro" id="IPR036680">
    <property type="entry name" value="SPOR-like_sf"/>
</dbReference>
<dbReference type="InterPro" id="IPR001967">
    <property type="entry name" value="Peptidase_S11_N"/>
</dbReference>
<evidence type="ECO:0000256" key="2">
    <source>
        <dbReference type="ARBA" id="ARBA00022729"/>
    </source>
</evidence>
<proteinExistence type="inferred from homology"/>
<evidence type="ECO:0000256" key="7">
    <source>
        <dbReference type="PIRSR" id="PIRSR618044-1"/>
    </source>
</evidence>
<evidence type="ECO:0000259" key="11">
    <source>
        <dbReference type="PROSITE" id="PS51724"/>
    </source>
</evidence>
<dbReference type="InterPro" id="IPR012338">
    <property type="entry name" value="Beta-lactam/transpept-like"/>
</dbReference>
<dbReference type="InterPro" id="IPR018044">
    <property type="entry name" value="Peptidase_S11"/>
</dbReference>